<dbReference type="AlphaFoldDB" id="A0A2T8WQK3"/>
<proteinExistence type="predicted"/>
<dbReference type="Proteomes" id="UP000245551">
    <property type="component" value="Unassembled WGS sequence"/>
</dbReference>
<dbReference type="EMBL" id="QDLV01000051">
    <property type="protein sequence ID" value="PVJ40678.1"/>
    <property type="molecule type" value="Genomic_DNA"/>
</dbReference>
<evidence type="ECO:0000313" key="2">
    <source>
        <dbReference type="EMBL" id="PVM63331.1"/>
    </source>
</evidence>
<organism evidence="1 4">
    <name type="scientific">Salmonella enterica subsp. enterica serovar Gaminara</name>
    <dbReference type="NCBI Taxonomy" id="913070"/>
    <lineage>
        <taxon>Bacteria</taxon>
        <taxon>Pseudomonadati</taxon>
        <taxon>Pseudomonadota</taxon>
        <taxon>Gammaproteobacteria</taxon>
        <taxon>Enterobacterales</taxon>
        <taxon>Enterobacteriaceae</taxon>
        <taxon>Salmonella</taxon>
    </lineage>
</organism>
<gene>
    <name evidence="2" type="ORF">C4784_24515</name>
    <name evidence="1" type="ORF">C4855_26465</name>
</gene>
<dbReference type="EMBL" id="QDOO01000038">
    <property type="protein sequence ID" value="PVM63331.1"/>
    <property type="molecule type" value="Genomic_DNA"/>
</dbReference>
<sequence>MIDFKSMIEKESVYDVVSFFAGSKKGIGYPQLDNFFVRYRFDVVGNGELLKTFEEMRRNGIVDWGDKMLVKKGPNWKEPRFVTEKKYGIE</sequence>
<evidence type="ECO:0008006" key="5">
    <source>
        <dbReference type="Google" id="ProtNLM"/>
    </source>
</evidence>
<evidence type="ECO:0000313" key="1">
    <source>
        <dbReference type="EMBL" id="PVJ40678.1"/>
    </source>
</evidence>
<dbReference type="RefSeq" id="WP_057395147.1">
    <property type="nucleotide sequence ID" value="NZ_CP024165.1"/>
</dbReference>
<accession>A0A2T8WQK3</accession>
<reference evidence="3 4" key="1">
    <citation type="submission" date="2018-04" db="EMBL/GenBank/DDBJ databases">
        <title>Serotype diversity and antimicrobial resistance among Salmonella enterica isolated from patients at an equine referral hospital.</title>
        <authorList>
            <person name="Leon I.M."/>
            <person name="Lawhon S.D."/>
            <person name="Norman K.N."/>
            <person name="Threadgill D.S."/>
            <person name="Ohta N."/>
            <person name="Vinasco J."/>
            <person name="Scott H.M."/>
        </authorList>
    </citation>
    <scope>NUCLEOTIDE SEQUENCE [LARGE SCALE GENOMIC DNA]</scope>
    <source>
        <strain evidence="2 3">159</strain>
        <strain evidence="1 4">230</strain>
    </source>
</reference>
<evidence type="ECO:0000313" key="4">
    <source>
        <dbReference type="Proteomes" id="UP000245551"/>
    </source>
</evidence>
<evidence type="ECO:0000313" key="3">
    <source>
        <dbReference type="Proteomes" id="UP000245068"/>
    </source>
</evidence>
<comment type="caution">
    <text evidence="1">The sequence shown here is derived from an EMBL/GenBank/DDBJ whole genome shotgun (WGS) entry which is preliminary data.</text>
</comment>
<name>A0A2T8WQK3_SALET</name>
<dbReference type="Proteomes" id="UP000245068">
    <property type="component" value="Unassembled WGS sequence"/>
</dbReference>
<protein>
    <recommendedName>
        <fullName evidence="5">Immunity protein</fullName>
    </recommendedName>
</protein>